<dbReference type="InterPro" id="IPR003347">
    <property type="entry name" value="JmjC_dom"/>
</dbReference>
<dbReference type="GO" id="GO:0000785">
    <property type="term" value="C:chromatin"/>
    <property type="evidence" value="ECO:0007669"/>
    <property type="project" value="TreeGrafter"/>
</dbReference>
<feature type="region of interest" description="Disordered" evidence="1">
    <location>
        <begin position="164"/>
        <end position="185"/>
    </location>
</feature>
<dbReference type="GO" id="GO:0005634">
    <property type="term" value="C:nucleus"/>
    <property type="evidence" value="ECO:0007669"/>
    <property type="project" value="TreeGrafter"/>
</dbReference>
<feature type="region of interest" description="Disordered" evidence="1">
    <location>
        <begin position="1"/>
        <end position="83"/>
    </location>
</feature>
<dbReference type="PANTHER" id="PTHR10694:SF7">
    <property type="entry name" value="[HISTONE H3]-TRIMETHYL-L-LYSINE(9) DEMETHYLASE"/>
    <property type="match status" value="1"/>
</dbReference>
<feature type="region of interest" description="Disordered" evidence="1">
    <location>
        <begin position="419"/>
        <end position="447"/>
    </location>
</feature>
<dbReference type="Gene3D" id="2.60.120.650">
    <property type="entry name" value="Cupin"/>
    <property type="match status" value="1"/>
</dbReference>
<feature type="compositionally biased region" description="Basic residues" evidence="1">
    <location>
        <begin position="41"/>
        <end position="52"/>
    </location>
</feature>
<dbReference type="WBParaSite" id="maker-unitig_23458-snap-gene-0.1-mRNA-1">
    <property type="protein sequence ID" value="maker-unitig_23458-snap-gene-0.1-mRNA-1"/>
    <property type="gene ID" value="maker-unitig_23458-snap-gene-0.1"/>
</dbReference>
<protein>
    <submittedName>
        <fullName evidence="4">JmjC domain-containing protein</fullName>
    </submittedName>
</protein>
<evidence type="ECO:0000259" key="2">
    <source>
        <dbReference type="PROSITE" id="PS51184"/>
    </source>
</evidence>
<dbReference type="Proteomes" id="UP000095280">
    <property type="component" value="Unplaced"/>
</dbReference>
<reference evidence="4" key="1">
    <citation type="submission" date="2016-11" db="UniProtKB">
        <authorList>
            <consortium name="WormBaseParasite"/>
        </authorList>
    </citation>
    <scope>IDENTIFICATION</scope>
</reference>
<dbReference type="SUPFAM" id="SSF51197">
    <property type="entry name" value="Clavaminate synthase-like"/>
    <property type="match status" value="1"/>
</dbReference>
<accession>A0A1I8F7D2</accession>
<dbReference type="GO" id="GO:0010468">
    <property type="term" value="P:regulation of gene expression"/>
    <property type="evidence" value="ECO:0007669"/>
    <property type="project" value="TreeGrafter"/>
</dbReference>
<dbReference type="GO" id="GO:0032454">
    <property type="term" value="F:histone H3K9 demethylase activity"/>
    <property type="evidence" value="ECO:0007669"/>
    <property type="project" value="TreeGrafter"/>
</dbReference>
<dbReference type="GO" id="GO:0051864">
    <property type="term" value="F:histone H3K36 demethylase activity"/>
    <property type="evidence" value="ECO:0007669"/>
    <property type="project" value="TreeGrafter"/>
</dbReference>
<name>A0A1I8F7D2_9PLAT</name>
<dbReference type="PANTHER" id="PTHR10694">
    <property type="entry name" value="LYSINE-SPECIFIC DEMETHYLASE"/>
    <property type="match status" value="1"/>
</dbReference>
<feature type="domain" description="JmjC" evidence="2">
    <location>
        <begin position="152"/>
        <end position="324"/>
    </location>
</feature>
<evidence type="ECO:0000313" key="3">
    <source>
        <dbReference type="Proteomes" id="UP000095280"/>
    </source>
</evidence>
<sequence>QLRPQAWQLPLRHVLPATSRRPHPHPYRGLPRLSSPTSRLRVGHHRGHRRSPGRQSARWCRRSLGGPPGRATRTSAGGCPSIPQPIRQRIVGTDAGAYQLWNETLKSLTLEQYKLLAESDVHSSPEQLERKYWASLTLNPPNLCADVSGSVDGTRTSRLWNHAPLGTLRDSSGTARRGGTSARTAPERSRVKHALPVLRHVEEHLPWHTEDMDLYSINYLHFGAAKHWYAAVPPANGRASLLRLLQGDCPAFFAATKPPVLSPQLLRRHGVPFDSVVQRQGEFIITFPFGYHCGFNAGFNCARATNFASRRWIDFGLAARLCRCQPDSVVIDMAAIVRRFGGRRKCDSAATAAAASAAGTPPSWRPLRVVARRVGLTDGGDRPAAAEAVRSKRVLAQLVGKYKSSSRRLTLQKDAEHFQRMPETSKEDANISKDSRHFRRPMPDTSTGCRHFNKGFRHFEKMPKLQRMMRHFEGCRHFKGIPTIQEDAVIQRVPTYLCHRRRRRAEGRCINEPVQTSIPRSTSRSPPPLTPRALAEAQLTGLAAVRSCFRFGFPAARHSCTRWSPQTDPVQVHLPAAPSRSPPVPLWLLKHGVGSAAVTCGLVQRCLNRRNSCCSVAPAGSTGSRSRPRLAADRPSVGAKLRLVASSSGDGPSGGDSRQSCASP</sequence>
<feature type="compositionally biased region" description="Basic and acidic residues" evidence="1">
    <location>
        <begin position="419"/>
        <end position="435"/>
    </location>
</feature>
<evidence type="ECO:0000313" key="4">
    <source>
        <dbReference type="WBParaSite" id="maker-unitig_23458-snap-gene-0.1-mRNA-1"/>
    </source>
</evidence>
<dbReference type="Pfam" id="PF02373">
    <property type="entry name" value="JmjC"/>
    <property type="match status" value="1"/>
</dbReference>
<organism evidence="3 4">
    <name type="scientific">Macrostomum lignano</name>
    <dbReference type="NCBI Taxonomy" id="282301"/>
    <lineage>
        <taxon>Eukaryota</taxon>
        <taxon>Metazoa</taxon>
        <taxon>Spiralia</taxon>
        <taxon>Lophotrochozoa</taxon>
        <taxon>Platyhelminthes</taxon>
        <taxon>Rhabditophora</taxon>
        <taxon>Macrostomorpha</taxon>
        <taxon>Macrostomida</taxon>
        <taxon>Macrostomidae</taxon>
        <taxon>Macrostomum</taxon>
    </lineage>
</organism>
<feature type="region of interest" description="Disordered" evidence="1">
    <location>
        <begin position="617"/>
        <end position="664"/>
    </location>
</feature>
<dbReference type="SMART" id="SM00558">
    <property type="entry name" value="JmjC"/>
    <property type="match status" value="1"/>
</dbReference>
<proteinExistence type="predicted"/>
<keyword evidence="3" id="KW-1185">Reference proteome</keyword>
<dbReference type="AlphaFoldDB" id="A0A1I8F7D2"/>
<evidence type="ECO:0000256" key="1">
    <source>
        <dbReference type="SAM" id="MobiDB-lite"/>
    </source>
</evidence>
<dbReference type="PROSITE" id="PS51184">
    <property type="entry name" value="JMJC"/>
    <property type="match status" value="1"/>
</dbReference>